<organism evidence="3 4">
    <name type="scientific">Adineta steineri</name>
    <dbReference type="NCBI Taxonomy" id="433720"/>
    <lineage>
        <taxon>Eukaryota</taxon>
        <taxon>Metazoa</taxon>
        <taxon>Spiralia</taxon>
        <taxon>Gnathifera</taxon>
        <taxon>Rotifera</taxon>
        <taxon>Eurotatoria</taxon>
        <taxon>Bdelloidea</taxon>
        <taxon>Adinetida</taxon>
        <taxon>Adinetidae</taxon>
        <taxon>Adineta</taxon>
    </lineage>
</organism>
<evidence type="ECO:0000313" key="2">
    <source>
        <dbReference type="EMBL" id="CAF1363718.1"/>
    </source>
</evidence>
<comment type="caution">
    <text evidence="3">The sequence shown here is derived from an EMBL/GenBank/DDBJ whole genome shotgun (WGS) entry which is preliminary data.</text>
</comment>
<dbReference type="EMBL" id="CAJNOE010000947">
    <property type="protein sequence ID" value="CAF1363718.1"/>
    <property type="molecule type" value="Genomic_DNA"/>
</dbReference>
<dbReference type="Proteomes" id="UP000663860">
    <property type="component" value="Unassembled WGS sequence"/>
</dbReference>
<evidence type="ECO:0000313" key="3">
    <source>
        <dbReference type="EMBL" id="CAF3717915.1"/>
    </source>
</evidence>
<name>A0A818VYM3_9BILA</name>
<dbReference type="EMBL" id="CAJOBB010000622">
    <property type="protein sequence ID" value="CAF3717915.1"/>
    <property type="molecule type" value="Genomic_DNA"/>
</dbReference>
<feature type="region of interest" description="Disordered" evidence="1">
    <location>
        <begin position="101"/>
        <end position="121"/>
    </location>
</feature>
<accession>A0A818VYM3</accession>
<dbReference type="Proteomes" id="UP000663868">
    <property type="component" value="Unassembled WGS sequence"/>
</dbReference>
<reference evidence="3" key="1">
    <citation type="submission" date="2021-02" db="EMBL/GenBank/DDBJ databases">
        <authorList>
            <person name="Nowell W R."/>
        </authorList>
    </citation>
    <scope>NUCLEOTIDE SEQUENCE</scope>
</reference>
<proteinExistence type="predicted"/>
<feature type="compositionally biased region" description="Polar residues" evidence="1">
    <location>
        <begin position="316"/>
        <end position="336"/>
    </location>
</feature>
<sequence>MTDQYLASLIDSTRSISFDSGTLLTSSAINALHFPGLSTSGISDSGGNRRASLLLDGIGMCESMTESFCSTGGQDDTMIINNSNILQSDSSMINNLKLERKDSTAQRKRRSRKSQFDASVDGTPLDKIETVALIDEQNEPDDVWLFEVPKDGQNNGQTTDNIFSWVHKEFKTNDINASKHRLLCKLDDMSHARTIRSVSCHNFADSQRLDAVKKSSTEQQVTSEPVKTGRLSSPIRILNMNPRPTLCVNLSPLQPVITVANASENNHTVKSREVSREREKEPPMDYTDLEVMAKLQLENLRQAEQQGPLSKRFGGSNVSLASTGSGTSVSISNRTGTKPPVAPKPTITKNGVKLSQYSRSNTQTITTNKSNEYDVPVITEPKLLSARASVLPPNSANNNRTRPPIARPIQAYRGSQTSYINNVKVQNASTSVQRNGRKPITDFSSTYTTKAFPPNENGLLNDVSNKPLTAPLRSQLGPQRRTIVPQSSSTYSSVEQILPSSSVNLPTNRQATVTRSSSSLSQGRKSGIPTVGKPLKPSTTTVQRPTSSSSTKQIPSSQSTNNMMVTRTIRTQVSKISPQISEPISSWNEGCY</sequence>
<dbReference type="AlphaFoldDB" id="A0A818VYM3"/>
<feature type="compositionally biased region" description="Polar residues" evidence="1">
    <location>
        <begin position="484"/>
        <end position="515"/>
    </location>
</feature>
<protein>
    <submittedName>
        <fullName evidence="3">Uncharacterized protein</fullName>
    </submittedName>
</protein>
<evidence type="ECO:0000313" key="4">
    <source>
        <dbReference type="Proteomes" id="UP000663868"/>
    </source>
</evidence>
<feature type="region of interest" description="Disordered" evidence="1">
    <location>
        <begin position="453"/>
        <end position="564"/>
    </location>
</feature>
<evidence type="ECO:0000256" key="1">
    <source>
        <dbReference type="SAM" id="MobiDB-lite"/>
    </source>
</evidence>
<feature type="compositionally biased region" description="Low complexity" evidence="1">
    <location>
        <begin position="545"/>
        <end position="560"/>
    </location>
</feature>
<gene>
    <name evidence="2" type="ORF">IZO911_LOCUS37466</name>
    <name evidence="3" type="ORF">KXQ929_LOCUS12205</name>
</gene>
<feature type="region of interest" description="Disordered" evidence="1">
    <location>
        <begin position="306"/>
        <end position="350"/>
    </location>
</feature>